<organism evidence="2 3">
    <name type="scientific">Igneacidithiobacillus copahuensis</name>
    <dbReference type="NCBI Taxonomy" id="2724909"/>
    <lineage>
        <taxon>Bacteria</taxon>
        <taxon>Pseudomonadati</taxon>
        <taxon>Pseudomonadota</taxon>
        <taxon>Acidithiobacillia</taxon>
        <taxon>Acidithiobacillales</taxon>
        <taxon>Acidithiobacillaceae</taxon>
        <taxon>Igneacidithiobacillus</taxon>
    </lineage>
</organism>
<sequence>MLLFDLYRLLDFALTLLLLAIFIRAILSWVQPNPYNPVVRFLDRVTDPILRPLQQHLPPLGGIDLSPLVAMLLIEAAKMLLHRLFFGGF</sequence>
<reference evidence="2" key="1">
    <citation type="journal article" date="2021" name="ISME J.">
        <title>Genomic evolution of the class Acidithiobacillia: deep-branching Proteobacteria living in extreme acidic conditions.</title>
        <authorList>
            <person name="Moya-Beltran A."/>
            <person name="Beard S."/>
            <person name="Rojas-Villalobos C."/>
            <person name="Issotta F."/>
            <person name="Gallardo Y."/>
            <person name="Ulloa R."/>
            <person name="Giaveno A."/>
            <person name="Degli Esposti M."/>
            <person name="Johnson D.B."/>
            <person name="Quatrini R."/>
        </authorList>
    </citation>
    <scope>NUCLEOTIDE SEQUENCE</scope>
    <source>
        <strain evidence="2">VAN18-1</strain>
    </source>
</reference>
<proteinExistence type="inferred from homology"/>
<dbReference type="PANTHER" id="PTHR33219">
    <property type="entry name" value="YLMG HOMOLOG PROTEIN 2, CHLOROPLASTIC"/>
    <property type="match status" value="1"/>
</dbReference>
<evidence type="ECO:0000313" key="2">
    <source>
        <dbReference type="EMBL" id="MBU2786793.1"/>
    </source>
</evidence>
<comment type="similarity">
    <text evidence="1">Belongs to the YggT family.</text>
</comment>
<dbReference type="Proteomes" id="UP001197378">
    <property type="component" value="Unassembled WGS sequence"/>
</dbReference>
<dbReference type="InterPro" id="IPR003425">
    <property type="entry name" value="CCB3/YggT"/>
</dbReference>
<name>A0AAE2YMX8_9PROT</name>
<dbReference type="Pfam" id="PF02325">
    <property type="entry name" value="CCB3_YggT"/>
    <property type="match status" value="1"/>
</dbReference>
<gene>
    <name evidence="2" type="ORF">HFQ13_00945</name>
</gene>
<comment type="caution">
    <text evidence="2">The sequence shown here is derived from an EMBL/GenBank/DDBJ whole genome shotgun (WGS) entry which is preliminary data.</text>
</comment>
<dbReference type="GO" id="GO:0016020">
    <property type="term" value="C:membrane"/>
    <property type="evidence" value="ECO:0007669"/>
    <property type="project" value="InterPro"/>
</dbReference>
<dbReference type="PANTHER" id="PTHR33219:SF14">
    <property type="entry name" value="PROTEIN COFACTOR ASSEMBLY OF COMPLEX C SUBUNIT B CCB3, CHLOROPLASTIC-RELATED"/>
    <property type="match status" value="1"/>
</dbReference>
<dbReference type="EMBL" id="JAAXYO010000016">
    <property type="protein sequence ID" value="MBU2786793.1"/>
    <property type="molecule type" value="Genomic_DNA"/>
</dbReference>
<evidence type="ECO:0000313" key="3">
    <source>
        <dbReference type="Proteomes" id="UP001197378"/>
    </source>
</evidence>
<dbReference type="RefSeq" id="WP_215872899.1">
    <property type="nucleotide sequence ID" value="NZ_JAAXYO010000016.1"/>
</dbReference>
<keyword evidence="3" id="KW-1185">Reference proteome</keyword>
<evidence type="ECO:0000256" key="1">
    <source>
        <dbReference type="ARBA" id="ARBA00010894"/>
    </source>
</evidence>
<accession>A0AAE2YMX8</accession>
<dbReference type="AlphaFoldDB" id="A0AAE2YMX8"/>
<protein>
    <submittedName>
        <fullName evidence="2">YggT family protein</fullName>
    </submittedName>
</protein>